<organism evidence="1 2">
    <name type="scientific">Streptomyces albiflavescens</name>
    <dbReference type="NCBI Taxonomy" id="1623582"/>
    <lineage>
        <taxon>Bacteria</taxon>
        <taxon>Bacillati</taxon>
        <taxon>Actinomycetota</taxon>
        <taxon>Actinomycetes</taxon>
        <taxon>Kitasatosporales</taxon>
        <taxon>Streptomycetaceae</taxon>
        <taxon>Streptomyces</taxon>
    </lineage>
</organism>
<name>A0A917YFR2_9ACTN</name>
<keyword evidence="2" id="KW-1185">Reference proteome</keyword>
<dbReference type="Proteomes" id="UP000600365">
    <property type="component" value="Unassembled WGS sequence"/>
</dbReference>
<reference evidence="1 2" key="1">
    <citation type="journal article" date="2014" name="Int. J. Syst. Evol. Microbiol.">
        <title>Complete genome sequence of Corynebacterium casei LMG S-19264T (=DSM 44701T), isolated from a smear-ripened cheese.</title>
        <authorList>
            <consortium name="US DOE Joint Genome Institute (JGI-PGF)"/>
            <person name="Walter F."/>
            <person name="Albersmeier A."/>
            <person name="Kalinowski J."/>
            <person name="Ruckert C."/>
        </authorList>
    </citation>
    <scope>NUCLEOTIDE SEQUENCE [LARGE SCALE GENOMIC DNA]</scope>
    <source>
        <strain evidence="1 2">CGMCC 4.7111</strain>
    </source>
</reference>
<evidence type="ECO:0000313" key="1">
    <source>
        <dbReference type="EMBL" id="GGN95568.1"/>
    </source>
</evidence>
<evidence type="ECO:0000313" key="2">
    <source>
        <dbReference type="Proteomes" id="UP000600365"/>
    </source>
</evidence>
<dbReference type="AlphaFoldDB" id="A0A917YFR2"/>
<accession>A0A917YFR2</accession>
<dbReference type="EMBL" id="BMMM01000033">
    <property type="protein sequence ID" value="GGN95568.1"/>
    <property type="molecule type" value="Genomic_DNA"/>
</dbReference>
<protein>
    <submittedName>
        <fullName evidence="1">Uncharacterized protein</fullName>
    </submittedName>
</protein>
<comment type="caution">
    <text evidence="1">The sequence shown here is derived from an EMBL/GenBank/DDBJ whole genome shotgun (WGS) entry which is preliminary data.</text>
</comment>
<sequence length="116" mass="12052">MTGPGPTRLARVPYGQLIRVSPVSVVQVSVPKPPLALLLPGVGSVWVALTVARSERVPVARGSTTTVRVARAPGARVPREQLAPVPVVVQVPWPDVAETTVAAGPVTVSERETPVA</sequence>
<gene>
    <name evidence="1" type="ORF">GCM10011579_096160</name>
</gene>
<proteinExistence type="predicted"/>